<feature type="binding site" evidence="4">
    <location>
        <position position="12"/>
    </location>
    <ligand>
        <name>a divalent metal cation</name>
        <dbReference type="ChEBI" id="CHEBI:60240"/>
        <label>1</label>
    </ligand>
</feature>
<sequence>MASLPLVDSHCHLHMLDADADHPRPYLDEAHAKGIGHFLTVSVDLDSVQDLLALAERYPQVSTSVGVHPCGKDLREVDPESLAAMADHPQVLAIGETGLDYLCAGEGDRGWQHERFRRQIRAARIAGKPVIIHSRGAPEDTARILKEEGADEVGGIIHCFTDDKAAAHRYLDLGFYLSLSGILTFHQANALREVAQQLPAESLLVETDCPYLAPVPHRGKQNQPAWVREVAECLAEVRGEHLHNVAEYTTSNFYRLFPSAEPPLRGAVL</sequence>
<dbReference type="STRING" id="406100.SAMN04488052_101521"/>
<dbReference type="PROSITE" id="PS01090">
    <property type="entry name" value="TATD_2"/>
    <property type="match status" value="1"/>
</dbReference>
<feature type="binding site" evidence="4">
    <location>
        <position position="208"/>
    </location>
    <ligand>
        <name>a divalent metal cation</name>
        <dbReference type="ChEBI" id="CHEBI:60240"/>
        <label>1</label>
    </ligand>
</feature>
<dbReference type="GO" id="GO:0004536">
    <property type="term" value="F:DNA nuclease activity"/>
    <property type="evidence" value="ECO:0007669"/>
    <property type="project" value="InterPro"/>
</dbReference>
<feature type="binding site" evidence="4">
    <location>
        <position position="158"/>
    </location>
    <ligand>
        <name>a divalent metal cation</name>
        <dbReference type="ChEBI" id="CHEBI:60240"/>
        <label>2</label>
    </ligand>
</feature>
<dbReference type="GO" id="GO:0016788">
    <property type="term" value="F:hydrolase activity, acting on ester bonds"/>
    <property type="evidence" value="ECO:0007669"/>
    <property type="project" value="InterPro"/>
</dbReference>
<dbReference type="Gene3D" id="3.20.20.140">
    <property type="entry name" value="Metal-dependent hydrolases"/>
    <property type="match status" value="1"/>
</dbReference>
<proteinExistence type="inferred from homology"/>
<keyword evidence="6" id="KW-1185">Reference proteome</keyword>
<dbReference type="GO" id="GO:0046872">
    <property type="term" value="F:metal ion binding"/>
    <property type="evidence" value="ECO:0007669"/>
    <property type="project" value="UniProtKB-KW"/>
</dbReference>
<protein>
    <submittedName>
        <fullName evidence="5">TatD DNase family protein</fullName>
    </submittedName>
</protein>
<evidence type="ECO:0000256" key="2">
    <source>
        <dbReference type="ARBA" id="ARBA00022723"/>
    </source>
</evidence>
<reference evidence="5 6" key="1">
    <citation type="submission" date="2016-10" db="EMBL/GenBank/DDBJ databases">
        <authorList>
            <person name="de Groot N.N."/>
        </authorList>
    </citation>
    <scope>NUCLEOTIDE SEQUENCE [LARGE SCALE GENOMIC DNA]</scope>
    <source>
        <strain evidence="5 6">CGMCC 1.6291</strain>
    </source>
</reference>
<comment type="similarity">
    <text evidence="1">Belongs to the metallo-dependent hydrolases superfamily. TatD-type hydrolase family.</text>
</comment>
<dbReference type="InterPro" id="IPR015991">
    <property type="entry name" value="TatD/YcfH-like"/>
</dbReference>
<dbReference type="FunFam" id="3.20.20.140:FF:000005">
    <property type="entry name" value="TatD family hydrolase"/>
    <property type="match status" value="1"/>
</dbReference>
<evidence type="ECO:0000313" key="5">
    <source>
        <dbReference type="EMBL" id="SEO52364.1"/>
    </source>
</evidence>
<dbReference type="EMBL" id="FOEG01000001">
    <property type="protein sequence ID" value="SEO52364.1"/>
    <property type="molecule type" value="Genomic_DNA"/>
</dbReference>
<dbReference type="InterPro" id="IPR032466">
    <property type="entry name" value="Metal_Hydrolase"/>
</dbReference>
<accession>A0A1H8QEP5</accession>
<keyword evidence="2 4" id="KW-0479">Metal-binding</keyword>
<dbReference type="GO" id="GO:0005829">
    <property type="term" value="C:cytosol"/>
    <property type="evidence" value="ECO:0007669"/>
    <property type="project" value="TreeGrafter"/>
</dbReference>
<feature type="binding site" evidence="4">
    <location>
        <position position="96"/>
    </location>
    <ligand>
        <name>a divalent metal cation</name>
        <dbReference type="ChEBI" id="CHEBI:60240"/>
        <label>1</label>
    </ligand>
</feature>
<feature type="binding site" evidence="4">
    <location>
        <position position="133"/>
    </location>
    <ligand>
        <name>a divalent metal cation</name>
        <dbReference type="ChEBI" id="CHEBI:60240"/>
        <label>2</label>
    </ligand>
</feature>
<name>A0A1H8QEP5_9GAMM</name>
<evidence type="ECO:0000256" key="4">
    <source>
        <dbReference type="PIRSR" id="PIRSR005902-1"/>
    </source>
</evidence>
<dbReference type="Pfam" id="PF01026">
    <property type="entry name" value="TatD_DNase"/>
    <property type="match status" value="1"/>
</dbReference>
<dbReference type="PANTHER" id="PTHR46124">
    <property type="entry name" value="D-AMINOACYL-TRNA DEACYLASE"/>
    <property type="match status" value="1"/>
</dbReference>
<dbReference type="PANTHER" id="PTHR46124:SF2">
    <property type="entry name" value="D-AMINOACYL-TRNA DEACYLASE"/>
    <property type="match status" value="1"/>
</dbReference>
<keyword evidence="3" id="KW-0378">Hydrolase</keyword>
<evidence type="ECO:0000256" key="3">
    <source>
        <dbReference type="ARBA" id="ARBA00022801"/>
    </source>
</evidence>
<organism evidence="5 6">
    <name type="scientific">Aquisalimonas asiatica</name>
    <dbReference type="NCBI Taxonomy" id="406100"/>
    <lineage>
        <taxon>Bacteria</taxon>
        <taxon>Pseudomonadati</taxon>
        <taxon>Pseudomonadota</taxon>
        <taxon>Gammaproteobacteria</taxon>
        <taxon>Chromatiales</taxon>
        <taxon>Ectothiorhodospiraceae</taxon>
        <taxon>Aquisalimonas</taxon>
    </lineage>
</organism>
<dbReference type="OrthoDB" id="9810005at2"/>
<evidence type="ECO:0000313" key="6">
    <source>
        <dbReference type="Proteomes" id="UP000199657"/>
    </source>
</evidence>
<dbReference type="CDD" id="cd01310">
    <property type="entry name" value="TatD_DNAse"/>
    <property type="match status" value="1"/>
</dbReference>
<dbReference type="Proteomes" id="UP000199657">
    <property type="component" value="Unassembled WGS sequence"/>
</dbReference>
<dbReference type="AlphaFoldDB" id="A0A1H8QEP5"/>
<dbReference type="PIRSF" id="PIRSF005902">
    <property type="entry name" value="DNase_TatD"/>
    <property type="match status" value="1"/>
</dbReference>
<dbReference type="SUPFAM" id="SSF51556">
    <property type="entry name" value="Metallo-dependent hydrolases"/>
    <property type="match status" value="1"/>
</dbReference>
<evidence type="ECO:0000256" key="1">
    <source>
        <dbReference type="ARBA" id="ARBA00009275"/>
    </source>
</evidence>
<dbReference type="PROSITE" id="PS01091">
    <property type="entry name" value="TATD_3"/>
    <property type="match status" value="1"/>
</dbReference>
<dbReference type="RefSeq" id="WP_091639665.1">
    <property type="nucleotide sequence ID" value="NZ_FOEG01000001.1"/>
</dbReference>
<dbReference type="InterPro" id="IPR001130">
    <property type="entry name" value="TatD-like"/>
</dbReference>
<gene>
    <name evidence="5" type="ORF">SAMN04488052_101521</name>
</gene>
<feature type="binding site" evidence="4">
    <location>
        <position position="10"/>
    </location>
    <ligand>
        <name>a divalent metal cation</name>
        <dbReference type="ChEBI" id="CHEBI:60240"/>
        <label>1</label>
    </ligand>
</feature>
<dbReference type="InterPro" id="IPR018228">
    <property type="entry name" value="DNase_TatD-rel_CS"/>
</dbReference>
<dbReference type="NCBIfam" id="TIGR00010">
    <property type="entry name" value="YchF/TatD family DNA exonuclease"/>
    <property type="match status" value="1"/>
</dbReference>